<evidence type="ECO:0000313" key="2">
    <source>
        <dbReference type="Proteomes" id="UP000269945"/>
    </source>
</evidence>
<organism evidence="1 2">
    <name type="scientific">Gulo gulo</name>
    <name type="common">Wolverine</name>
    <name type="synonym">Gluton</name>
    <dbReference type="NCBI Taxonomy" id="48420"/>
    <lineage>
        <taxon>Eukaryota</taxon>
        <taxon>Metazoa</taxon>
        <taxon>Chordata</taxon>
        <taxon>Craniata</taxon>
        <taxon>Vertebrata</taxon>
        <taxon>Euteleostomi</taxon>
        <taxon>Mammalia</taxon>
        <taxon>Eutheria</taxon>
        <taxon>Laurasiatheria</taxon>
        <taxon>Carnivora</taxon>
        <taxon>Caniformia</taxon>
        <taxon>Musteloidea</taxon>
        <taxon>Mustelidae</taxon>
        <taxon>Guloninae</taxon>
        <taxon>Gulo</taxon>
    </lineage>
</organism>
<reference evidence="1 2" key="1">
    <citation type="submission" date="2018-10" db="EMBL/GenBank/DDBJ databases">
        <authorList>
            <person name="Ekblom R."/>
            <person name="Jareborg N."/>
        </authorList>
    </citation>
    <scope>NUCLEOTIDE SEQUENCE [LARGE SCALE GENOMIC DNA]</scope>
    <source>
        <tissue evidence="1">Muscle</tissue>
    </source>
</reference>
<evidence type="ECO:0000313" key="1">
    <source>
        <dbReference type="EMBL" id="VCX10263.1"/>
    </source>
</evidence>
<proteinExistence type="predicted"/>
<sequence>MLRTVQVLYLPKCSKSYQGSGVQNRAQPFSEHCPNGSREQEAQSCVPHYVFSSYGTSVLPVSRTLLLTHHRLIWGGALSHMCCILRSWSLLITWNYISSSMGYCDICLGRLYSIYWRHPFLKWVSNS</sequence>
<protein>
    <submittedName>
        <fullName evidence="1">Uncharacterized protein</fullName>
    </submittedName>
</protein>
<accession>A0A9X9Q459</accession>
<dbReference type="EMBL" id="CYRY02032923">
    <property type="protein sequence ID" value="VCX10263.1"/>
    <property type="molecule type" value="Genomic_DNA"/>
</dbReference>
<dbReference type="AlphaFoldDB" id="A0A9X9Q459"/>
<comment type="caution">
    <text evidence="1">The sequence shown here is derived from an EMBL/GenBank/DDBJ whole genome shotgun (WGS) entry which is preliminary data.</text>
</comment>
<dbReference type="Proteomes" id="UP000269945">
    <property type="component" value="Unassembled WGS sequence"/>
</dbReference>
<keyword evidence="2" id="KW-1185">Reference proteome</keyword>
<gene>
    <name evidence="1" type="ORF">BN2614_LOCUS1</name>
</gene>
<name>A0A9X9Q459_GULGU</name>